<sequence length="190" mass="22112">MNKVSDVKKDEKRGKRACKTLPWRNKNGNEKRVNQEFTLDRTTVSMQNKSNNSGWPHFQDEDFIVFCFKENGAFDVVKDGKPEAFELFDSGQRSPRPVIRKEEEEQKSYLDVESHSVTSSRSYKFEEVGNHRMVSVESSDSNQSESSTESFSFPILHWELTGSPEQMSISEGQYTRKHKLTCAHFHCWKF</sequence>
<dbReference type="OrthoDB" id="1911716at2759"/>
<feature type="compositionally biased region" description="Basic and acidic residues" evidence="1">
    <location>
        <begin position="1"/>
        <end position="13"/>
    </location>
</feature>
<accession>A0A2C9VNX5</accession>
<evidence type="ECO:0000256" key="1">
    <source>
        <dbReference type="SAM" id="MobiDB-lite"/>
    </source>
</evidence>
<dbReference type="Gramene" id="Manes.06G080900.3.v8.1">
    <property type="protein sequence ID" value="Manes.06G080900.3.v8.1.CDS"/>
    <property type="gene ID" value="Manes.06G080900.v8.1"/>
</dbReference>
<protein>
    <submittedName>
        <fullName evidence="2">Uncharacterized protein</fullName>
    </submittedName>
</protein>
<dbReference type="GO" id="GO:0009786">
    <property type="term" value="P:regulation of asymmetric cell division"/>
    <property type="evidence" value="ECO:0000318"/>
    <property type="project" value="GO_Central"/>
</dbReference>
<dbReference type="EMBL" id="CM004392">
    <property type="protein sequence ID" value="OAY47455.1"/>
    <property type="molecule type" value="Genomic_DNA"/>
</dbReference>
<dbReference type="Proteomes" id="UP000091857">
    <property type="component" value="Chromosome 6"/>
</dbReference>
<evidence type="ECO:0000313" key="2">
    <source>
        <dbReference type="EMBL" id="OAY47455.1"/>
    </source>
</evidence>
<dbReference type="PANTHER" id="PTHR33914">
    <property type="entry name" value="18S PRE-RIBOSOMAL ASSEMBLY PROTEIN GAR2-LIKE PROTEIN"/>
    <property type="match status" value="1"/>
</dbReference>
<dbReference type="STRING" id="3983.A0A2C9VNX5"/>
<dbReference type="PANTHER" id="PTHR33914:SF3">
    <property type="entry name" value="PROTEIN BREAKING OF ASYMMETRY IN THE STOMATAL LINEAGE"/>
    <property type="match status" value="1"/>
</dbReference>
<comment type="caution">
    <text evidence="2">The sequence shown here is derived from an EMBL/GenBank/DDBJ whole genome shotgun (WGS) entry which is preliminary data.</text>
</comment>
<dbReference type="Gramene" id="Manes.06G080900.2.v8.1">
    <property type="protein sequence ID" value="Manes.06G080900.2.v8.1.CDS"/>
    <property type="gene ID" value="Manes.06G080900.v8.1"/>
</dbReference>
<proteinExistence type="predicted"/>
<name>A0A2C9VNX5_MANES</name>
<gene>
    <name evidence="2" type="ORF">MANES_06G080900v8</name>
</gene>
<keyword evidence="3" id="KW-1185">Reference proteome</keyword>
<reference evidence="3" key="1">
    <citation type="journal article" date="2016" name="Nat. Biotechnol.">
        <title>Sequencing wild and cultivated cassava and related species reveals extensive interspecific hybridization and genetic diversity.</title>
        <authorList>
            <person name="Bredeson J.V."/>
            <person name="Lyons J.B."/>
            <person name="Prochnik S.E."/>
            <person name="Wu G.A."/>
            <person name="Ha C.M."/>
            <person name="Edsinger-Gonzales E."/>
            <person name="Grimwood J."/>
            <person name="Schmutz J."/>
            <person name="Rabbi I.Y."/>
            <person name="Egesi C."/>
            <person name="Nauluvula P."/>
            <person name="Lebot V."/>
            <person name="Ndunguru J."/>
            <person name="Mkamilo G."/>
            <person name="Bart R.S."/>
            <person name="Setter T.L."/>
            <person name="Gleadow R.M."/>
            <person name="Kulakow P."/>
            <person name="Ferguson M.E."/>
            <person name="Rounsley S."/>
            <person name="Rokhsar D.S."/>
        </authorList>
    </citation>
    <scope>NUCLEOTIDE SEQUENCE [LARGE SCALE GENOMIC DNA]</scope>
    <source>
        <strain evidence="3">cv. AM560-2</strain>
    </source>
</reference>
<dbReference type="AlphaFoldDB" id="A0A2C9VNX5"/>
<dbReference type="InterPro" id="IPR040378">
    <property type="entry name" value="BASL"/>
</dbReference>
<evidence type="ECO:0000313" key="3">
    <source>
        <dbReference type="Proteomes" id="UP000091857"/>
    </source>
</evidence>
<organism evidence="2 3">
    <name type="scientific">Manihot esculenta</name>
    <name type="common">Cassava</name>
    <name type="synonym">Jatropha manihot</name>
    <dbReference type="NCBI Taxonomy" id="3983"/>
    <lineage>
        <taxon>Eukaryota</taxon>
        <taxon>Viridiplantae</taxon>
        <taxon>Streptophyta</taxon>
        <taxon>Embryophyta</taxon>
        <taxon>Tracheophyta</taxon>
        <taxon>Spermatophyta</taxon>
        <taxon>Magnoliopsida</taxon>
        <taxon>eudicotyledons</taxon>
        <taxon>Gunneridae</taxon>
        <taxon>Pentapetalae</taxon>
        <taxon>rosids</taxon>
        <taxon>fabids</taxon>
        <taxon>Malpighiales</taxon>
        <taxon>Euphorbiaceae</taxon>
        <taxon>Crotonoideae</taxon>
        <taxon>Manihoteae</taxon>
        <taxon>Manihot</taxon>
    </lineage>
</organism>
<dbReference type="Gramene" id="Manes.06G080900.1.v8.1">
    <property type="protein sequence ID" value="Manes.06G080900.1.v8.1.CDS"/>
    <property type="gene ID" value="Manes.06G080900.v8.1"/>
</dbReference>
<feature type="region of interest" description="Disordered" evidence="1">
    <location>
        <begin position="1"/>
        <end position="32"/>
    </location>
</feature>